<keyword evidence="2" id="KW-1185">Reference proteome</keyword>
<dbReference type="Proteomes" id="UP000251835">
    <property type="component" value="Unassembled WGS sequence"/>
</dbReference>
<comment type="caution">
    <text evidence="1">The sequence shown here is derived from an EMBL/GenBank/DDBJ whole genome shotgun (WGS) entry which is preliminary data.</text>
</comment>
<reference evidence="1 2" key="1">
    <citation type="submission" date="2018-05" db="EMBL/GenBank/DDBJ databases">
        <title>Genomic Encyclopedia of Type Strains, Phase IV (KMG-IV): sequencing the most valuable type-strain genomes for metagenomic binning, comparative biology and taxonomic classification.</title>
        <authorList>
            <person name="Goeker M."/>
        </authorList>
    </citation>
    <scope>NUCLEOTIDE SEQUENCE [LARGE SCALE GENOMIC DNA]</scope>
    <source>
        <strain evidence="1 2">DSM 28579</strain>
    </source>
</reference>
<dbReference type="EMBL" id="QENZ01000008">
    <property type="protein sequence ID" value="PVX49223.1"/>
    <property type="molecule type" value="Genomic_DNA"/>
</dbReference>
<evidence type="ECO:0000313" key="1">
    <source>
        <dbReference type="EMBL" id="PVX49223.1"/>
    </source>
</evidence>
<dbReference type="AlphaFoldDB" id="A0A7L4UN58"/>
<sequence length="77" mass="8761">MKITKKIISPFLGLVLLFLFILPMKAEAKAFGSDCETTTTGGGESCYVTKTVCKRYFLWIRYDTELTDMQIDCSHLQ</sequence>
<name>A0A7L4UN58_BALHA</name>
<organism evidence="1 2">
    <name type="scientific">Balneicella halophila</name>
    <dbReference type="NCBI Taxonomy" id="1537566"/>
    <lineage>
        <taxon>Bacteria</taxon>
        <taxon>Pseudomonadati</taxon>
        <taxon>Bacteroidota</taxon>
        <taxon>Bacteroidia</taxon>
        <taxon>Bacteroidales</taxon>
        <taxon>Balneicellaceae</taxon>
        <taxon>Balneicella</taxon>
    </lineage>
</organism>
<accession>A0A7L4UN58</accession>
<evidence type="ECO:0000313" key="2">
    <source>
        <dbReference type="Proteomes" id="UP000251835"/>
    </source>
</evidence>
<protein>
    <submittedName>
        <fullName evidence="1">Uncharacterized protein</fullName>
    </submittedName>
</protein>
<proteinExistence type="predicted"/>
<gene>
    <name evidence="1" type="ORF">C7377_1867</name>
</gene>